<evidence type="ECO:0000256" key="1">
    <source>
        <dbReference type="ARBA" id="ARBA00007381"/>
    </source>
</evidence>
<name>A0A448WXC1_9PLAT</name>
<keyword evidence="2" id="KW-0547">Nucleotide-binding</keyword>
<sequence>MFKLTLEPVRNVLINSGIEKSAIDDIVLVGGSTRIPRIQQLVSEFFDGRTPNTGINPDEAVAYGATIQASILAGDISTGDILLLDVCPLTLGMEVYPINNEIIFTETAIFNIRI</sequence>
<dbReference type="OrthoDB" id="6281481at2759"/>
<dbReference type="InterPro" id="IPR043129">
    <property type="entry name" value="ATPase_NBD"/>
</dbReference>
<reference evidence="4" key="1">
    <citation type="submission" date="2018-11" db="EMBL/GenBank/DDBJ databases">
        <authorList>
            <consortium name="Pathogen Informatics"/>
        </authorList>
    </citation>
    <scope>NUCLEOTIDE SEQUENCE</scope>
</reference>
<dbReference type="Proteomes" id="UP000784294">
    <property type="component" value="Unassembled WGS sequence"/>
</dbReference>
<dbReference type="SUPFAM" id="SSF53067">
    <property type="entry name" value="Actin-like ATPase domain"/>
    <property type="match status" value="1"/>
</dbReference>
<proteinExistence type="inferred from homology"/>
<dbReference type="InterPro" id="IPR018181">
    <property type="entry name" value="Heat_shock_70_CS"/>
</dbReference>
<keyword evidence="3" id="KW-0067">ATP-binding</keyword>
<comment type="caution">
    <text evidence="4">The sequence shown here is derived from an EMBL/GenBank/DDBJ whole genome shotgun (WGS) entry which is preliminary data.</text>
</comment>
<accession>A0A448WXC1</accession>
<dbReference type="Pfam" id="PF00012">
    <property type="entry name" value="HSP70"/>
    <property type="match status" value="1"/>
</dbReference>
<dbReference type="PRINTS" id="PR00301">
    <property type="entry name" value="HEATSHOCK70"/>
</dbReference>
<dbReference type="GO" id="GO:0140662">
    <property type="term" value="F:ATP-dependent protein folding chaperone"/>
    <property type="evidence" value="ECO:0007669"/>
    <property type="project" value="InterPro"/>
</dbReference>
<dbReference type="InterPro" id="IPR013126">
    <property type="entry name" value="Hsp_70_fam"/>
</dbReference>
<dbReference type="GO" id="GO:0005524">
    <property type="term" value="F:ATP binding"/>
    <property type="evidence" value="ECO:0007669"/>
    <property type="project" value="UniProtKB-KW"/>
</dbReference>
<evidence type="ECO:0000313" key="5">
    <source>
        <dbReference type="Proteomes" id="UP000784294"/>
    </source>
</evidence>
<evidence type="ECO:0000256" key="2">
    <source>
        <dbReference type="ARBA" id="ARBA00022741"/>
    </source>
</evidence>
<gene>
    <name evidence="4" type="ORF">PXEA_LOCUS15987</name>
</gene>
<protein>
    <submittedName>
        <fullName evidence="4">Uncharacterized protein</fullName>
    </submittedName>
</protein>
<organism evidence="4 5">
    <name type="scientific">Protopolystoma xenopodis</name>
    <dbReference type="NCBI Taxonomy" id="117903"/>
    <lineage>
        <taxon>Eukaryota</taxon>
        <taxon>Metazoa</taxon>
        <taxon>Spiralia</taxon>
        <taxon>Lophotrochozoa</taxon>
        <taxon>Platyhelminthes</taxon>
        <taxon>Monogenea</taxon>
        <taxon>Polyopisthocotylea</taxon>
        <taxon>Polystomatidea</taxon>
        <taxon>Polystomatidae</taxon>
        <taxon>Protopolystoma</taxon>
    </lineage>
</organism>
<evidence type="ECO:0000256" key="3">
    <source>
        <dbReference type="ARBA" id="ARBA00022840"/>
    </source>
</evidence>
<comment type="similarity">
    <text evidence="1">Belongs to the heat shock protein 70 family.</text>
</comment>
<dbReference type="PANTHER" id="PTHR19375">
    <property type="entry name" value="HEAT SHOCK PROTEIN 70KDA"/>
    <property type="match status" value="1"/>
</dbReference>
<dbReference type="EMBL" id="CAAALY010057020">
    <property type="protein sequence ID" value="VEL22547.1"/>
    <property type="molecule type" value="Genomic_DNA"/>
</dbReference>
<dbReference type="PROSITE" id="PS01036">
    <property type="entry name" value="HSP70_3"/>
    <property type="match status" value="1"/>
</dbReference>
<dbReference type="Gene3D" id="3.30.420.40">
    <property type="match status" value="2"/>
</dbReference>
<evidence type="ECO:0000313" key="4">
    <source>
        <dbReference type="EMBL" id="VEL22547.1"/>
    </source>
</evidence>
<keyword evidence="5" id="KW-1185">Reference proteome</keyword>
<dbReference type="AlphaFoldDB" id="A0A448WXC1"/>